<dbReference type="InterPro" id="IPR002201">
    <property type="entry name" value="Glyco_trans_9"/>
</dbReference>
<dbReference type="FunFam" id="3.40.50.2000:FF:000023">
    <property type="entry name" value="ADP-heptose--LPS heptosyltransferase II"/>
    <property type="match status" value="1"/>
</dbReference>
<evidence type="ECO:0000256" key="4">
    <source>
        <dbReference type="ARBA" id="ARBA00044042"/>
    </source>
</evidence>
<name>A0A3B0ZZ54_9ZZZZ</name>
<dbReference type="SUPFAM" id="SSF53756">
    <property type="entry name" value="UDP-Glycosyltransferase/glycogen phosphorylase"/>
    <property type="match status" value="1"/>
</dbReference>
<comment type="similarity">
    <text evidence="3">Belongs to the glycosyltransferase 9 family.</text>
</comment>
<organism evidence="6">
    <name type="scientific">hydrothermal vent metagenome</name>
    <dbReference type="NCBI Taxonomy" id="652676"/>
    <lineage>
        <taxon>unclassified sequences</taxon>
        <taxon>metagenomes</taxon>
        <taxon>ecological metagenomes</taxon>
    </lineage>
</organism>
<dbReference type="EMBL" id="UOFR01000016">
    <property type="protein sequence ID" value="VAW92732.1"/>
    <property type="molecule type" value="Genomic_DNA"/>
</dbReference>
<dbReference type="InterPro" id="IPR051199">
    <property type="entry name" value="LPS_LOS_Heptosyltrfase"/>
</dbReference>
<dbReference type="Pfam" id="PF01075">
    <property type="entry name" value="Glyco_transf_9"/>
    <property type="match status" value="1"/>
</dbReference>
<dbReference type="EC" id="2.4.99.24" evidence="4"/>
<reference evidence="6" key="1">
    <citation type="submission" date="2018-06" db="EMBL/GenBank/DDBJ databases">
        <authorList>
            <person name="Zhirakovskaya E."/>
        </authorList>
    </citation>
    <scope>NUCLEOTIDE SEQUENCE</scope>
</reference>
<dbReference type="GO" id="GO:0009244">
    <property type="term" value="P:lipopolysaccharide core region biosynthetic process"/>
    <property type="evidence" value="ECO:0007669"/>
    <property type="project" value="TreeGrafter"/>
</dbReference>
<dbReference type="PANTHER" id="PTHR30160:SF7">
    <property type="entry name" value="ADP-HEPTOSE--LPS HEPTOSYLTRANSFERASE 2"/>
    <property type="match status" value="1"/>
</dbReference>
<evidence type="ECO:0000256" key="3">
    <source>
        <dbReference type="ARBA" id="ARBA00043995"/>
    </source>
</evidence>
<dbReference type="GO" id="GO:0005829">
    <property type="term" value="C:cytosol"/>
    <property type="evidence" value="ECO:0007669"/>
    <property type="project" value="TreeGrafter"/>
</dbReference>
<dbReference type="Gene3D" id="3.40.50.2000">
    <property type="entry name" value="Glycogen Phosphorylase B"/>
    <property type="match status" value="2"/>
</dbReference>
<dbReference type="PANTHER" id="PTHR30160">
    <property type="entry name" value="TETRAACYLDISACCHARIDE 4'-KINASE-RELATED"/>
    <property type="match status" value="1"/>
</dbReference>
<dbReference type="GO" id="GO:0008713">
    <property type="term" value="F:ADP-heptose-lipopolysaccharide heptosyltransferase activity"/>
    <property type="evidence" value="ECO:0007669"/>
    <property type="project" value="UniProtKB-EC"/>
</dbReference>
<evidence type="ECO:0000256" key="1">
    <source>
        <dbReference type="ARBA" id="ARBA00022676"/>
    </source>
</evidence>
<gene>
    <name evidence="6" type="ORF">MNBD_GAMMA21-1297</name>
</gene>
<keyword evidence="2 6" id="KW-0808">Transferase</keyword>
<protein>
    <recommendedName>
        <fullName evidence="4">lipopolysaccharide heptosyltransferase II</fullName>
        <ecNumber evidence="4">2.4.99.24</ecNumber>
    </recommendedName>
</protein>
<evidence type="ECO:0000256" key="2">
    <source>
        <dbReference type="ARBA" id="ARBA00022679"/>
    </source>
</evidence>
<dbReference type="NCBIfam" id="TIGR02195">
    <property type="entry name" value="heptsyl_trn_II"/>
    <property type="match status" value="1"/>
</dbReference>
<dbReference type="AlphaFoldDB" id="A0A3B0ZZ54"/>
<proteinExistence type="inferred from homology"/>
<comment type="catalytic activity">
    <reaction evidence="5">
        <text>an L-alpha-D-Hep-(1-&gt;5)-[alpha-Kdo-(2-&gt;4)]-alpha-Kdo-(2-&gt;6)-lipid A + ADP-L-glycero-beta-D-manno-heptose = an L-alpha-D-Hep-(1-&gt;3)-L-alpha-D-Hep-(1-&gt;5)-[alpha-Kdo-(2-&gt;4)]-alpha-Kdo-(2-&gt;6)-lipid A + ADP + H(+)</text>
        <dbReference type="Rhea" id="RHEA:74071"/>
        <dbReference type="ChEBI" id="CHEBI:15378"/>
        <dbReference type="ChEBI" id="CHEBI:61506"/>
        <dbReference type="ChEBI" id="CHEBI:193068"/>
        <dbReference type="ChEBI" id="CHEBI:193069"/>
        <dbReference type="ChEBI" id="CHEBI:456216"/>
        <dbReference type="EC" id="2.4.99.24"/>
    </reaction>
</comment>
<accession>A0A3B0ZZ54</accession>
<dbReference type="InterPro" id="IPR011910">
    <property type="entry name" value="RfaF"/>
</dbReference>
<evidence type="ECO:0000256" key="5">
    <source>
        <dbReference type="ARBA" id="ARBA00047503"/>
    </source>
</evidence>
<evidence type="ECO:0000313" key="6">
    <source>
        <dbReference type="EMBL" id="VAW92732.1"/>
    </source>
</evidence>
<dbReference type="CDD" id="cd03789">
    <property type="entry name" value="GT9_LPS_heptosyltransferase"/>
    <property type="match status" value="1"/>
</dbReference>
<keyword evidence="1" id="KW-0328">Glycosyltransferase</keyword>
<sequence>MAQALFITLKQQYPDSEIDVIAPSWSVPLIERMPEIKRAVELPIRHKQLKLASRYQLGKQLRERQYSLSIVTPRSFKSALIPFFAKAKQRRGYRGEMRYGLLNDIRVLDKSILKQTVQRYVALGLETPHSTAVTIPNPELTIDTQNQQRVVKKLKLDISQPVVGLMPGAEYGPAKQWPVKYYKELAEQLVLQGKQVWVFGSAKENPAAEAIAGANKNIVNLCGKTELVDVVDLIALTSQVVTNDSGLMHVACATGKNVIAIYGSSDPVYTPPLSNTATILYKDLDCSPCFERTCPLEHLNCLNTISVTDVIASINNGHDDLNKRD</sequence>